<dbReference type="InterPro" id="IPR056947">
    <property type="entry name" value="Pepco_dom"/>
</dbReference>
<dbReference type="Pfam" id="PF24393">
    <property type="entry name" value="Pepco"/>
    <property type="match status" value="1"/>
</dbReference>
<name>A0A7C3PPD1_9CYAN</name>
<organism evidence="2">
    <name type="scientific">Oscillatoriales cyanobacterium SpSt-418</name>
    <dbReference type="NCBI Taxonomy" id="2282169"/>
    <lineage>
        <taxon>Bacteria</taxon>
        <taxon>Bacillati</taxon>
        <taxon>Cyanobacteriota</taxon>
        <taxon>Cyanophyceae</taxon>
        <taxon>Oscillatoriophycideae</taxon>
        <taxon>Oscillatoriales</taxon>
    </lineage>
</organism>
<evidence type="ECO:0000313" key="2">
    <source>
        <dbReference type="EMBL" id="HFM98717.1"/>
    </source>
</evidence>
<sequence length="116" mass="12738">MPEDIIWIVTQDQPISVARGEKGWGSGDLSPSFQRTPVDFATLQQEWNKTLSQVGQLIQQAEQRANLTSQLQLDEVTLAIEISGKGQVSLLGVGGEASSRGSITLKYKRVEIRQAE</sequence>
<dbReference type="AlphaFoldDB" id="A0A7C3PPD1"/>
<feature type="domain" description="Pepco" evidence="1">
    <location>
        <begin position="6"/>
        <end position="109"/>
    </location>
</feature>
<reference evidence="2" key="1">
    <citation type="journal article" date="2020" name="mSystems">
        <title>Genome- and Community-Level Interaction Insights into Carbon Utilization and Element Cycling Functions of Hydrothermarchaeota in Hydrothermal Sediment.</title>
        <authorList>
            <person name="Zhou Z."/>
            <person name="Liu Y."/>
            <person name="Xu W."/>
            <person name="Pan J."/>
            <person name="Luo Z.H."/>
            <person name="Li M."/>
        </authorList>
    </citation>
    <scope>NUCLEOTIDE SEQUENCE [LARGE SCALE GENOMIC DNA]</scope>
    <source>
        <strain evidence="2">SpSt-418</strain>
    </source>
</reference>
<proteinExistence type="predicted"/>
<accession>A0A7C3PPD1</accession>
<gene>
    <name evidence="2" type="ORF">ENR64_13365</name>
</gene>
<evidence type="ECO:0000259" key="1">
    <source>
        <dbReference type="Pfam" id="PF24393"/>
    </source>
</evidence>
<protein>
    <recommendedName>
        <fullName evidence="1">Pepco domain-containing protein</fullName>
    </recommendedName>
</protein>
<dbReference type="EMBL" id="DSRU01000197">
    <property type="protein sequence ID" value="HFM98717.1"/>
    <property type="molecule type" value="Genomic_DNA"/>
</dbReference>
<comment type="caution">
    <text evidence="2">The sequence shown here is derived from an EMBL/GenBank/DDBJ whole genome shotgun (WGS) entry which is preliminary data.</text>
</comment>